<organism evidence="2 3">
    <name type="scientific">Mycolicibacterium komossense</name>
    <dbReference type="NCBI Taxonomy" id="1779"/>
    <lineage>
        <taxon>Bacteria</taxon>
        <taxon>Bacillati</taxon>
        <taxon>Actinomycetota</taxon>
        <taxon>Actinomycetes</taxon>
        <taxon>Mycobacteriales</taxon>
        <taxon>Mycobacteriaceae</taxon>
        <taxon>Mycolicibacterium</taxon>
    </lineage>
</organism>
<comment type="caution">
    <text evidence="2">The sequence shown here is derived from an EMBL/GenBank/DDBJ whole genome shotgun (WGS) entry which is preliminary data.</text>
</comment>
<dbReference type="Gene3D" id="1.10.260.40">
    <property type="entry name" value="lambda repressor-like DNA-binding domains"/>
    <property type="match status" value="1"/>
</dbReference>
<dbReference type="CDD" id="cd00093">
    <property type="entry name" value="HTH_XRE"/>
    <property type="match status" value="1"/>
</dbReference>
<dbReference type="Pfam" id="PF01381">
    <property type="entry name" value="HTH_3"/>
    <property type="match status" value="1"/>
</dbReference>
<dbReference type="PROSITE" id="PS50943">
    <property type="entry name" value="HTH_CROC1"/>
    <property type="match status" value="1"/>
</dbReference>
<sequence>MIMSIKRLAARRSARAEVAFKRDLVAAREIAGLSQRDLADLMGIDHSTVSRMERLDSDPRLSVLREYLTQCEAALDIQVVTRRELEVEHRERHHRTVIKALQINTAFPSDDADPVRTLSPVLIRR</sequence>
<evidence type="ECO:0000313" key="2">
    <source>
        <dbReference type="EMBL" id="MCV7230401.1"/>
    </source>
</evidence>
<reference evidence="2 3" key="1">
    <citation type="journal article" date="2022" name="BMC Genomics">
        <title>Comparative genome analysis of mycobacteria focusing on tRNA and non-coding RNA.</title>
        <authorList>
            <person name="Behra P.R.K."/>
            <person name="Pettersson B.M.F."/>
            <person name="Ramesh M."/>
            <person name="Das S."/>
            <person name="Dasgupta S."/>
            <person name="Kirsebom L.A."/>
        </authorList>
    </citation>
    <scope>NUCLEOTIDE SEQUENCE [LARGE SCALE GENOMIC DNA]</scope>
    <source>
        <strain evidence="2 3">DSM 44078</strain>
    </source>
</reference>
<dbReference type="InterPro" id="IPR001387">
    <property type="entry name" value="Cro/C1-type_HTH"/>
</dbReference>
<proteinExistence type="predicted"/>
<dbReference type="SMART" id="SM00530">
    <property type="entry name" value="HTH_XRE"/>
    <property type="match status" value="1"/>
</dbReference>
<dbReference type="SUPFAM" id="SSF47413">
    <property type="entry name" value="lambda repressor-like DNA-binding domains"/>
    <property type="match status" value="1"/>
</dbReference>
<gene>
    <name evidence="2" type="ORF">H7J73_30770</name>
</gene>
<name>A0ABT3CMB3_9MYCO</name>
<keyword evidence="3" id="KW-1185">Reference proteome</keyword>
<dbReference type="RefSeq" id="WP_264071654.1">
    <property type="nucleotide sequence ID" value="NZ_JACKTY010000049.1"/>
</dbReference>
<protein>
    <submittedName>
        <fullName evidence="2">Helix-turn-helix transcriptional regulator</fullName>
    </submittedName>
</protein>
<accession>A0ABT3CMB3</accession>
<feature type="domain" description="HTH cro/C1-type" evidence="1">
    <location>
        <begin position="24"/>
        <end position="78"/>
    </location>
</feature>
<evidence type="ECO:0000259" key="1">
    <source>
        <dbReference type="PROSITE" id="PS50943"/>
    </source>
</evidence>
<dbReference type="EMBL" id="JACKTY010000049">
    <property type="protein sequence ID" value="MCV7230401.1"/>
    <property type="molecule type" value="Genomic_DNA"/>
</dbReference>
<dbReference type="InterPro" id="IPR010982">
    <property type="entry name" value="Lambda_DNA-bd_dom_sf"/>
</dbReference>
<evidence type="ECO:0000313" key="3">
    <source>
        <dbReference type="Proteomes" id="UP001526201"/>
    </source>
</evidence>
<dbReference type="Proteomes" id="UP001526201">
    <property type="component" value="Unassembled WGS sequence"/>
</dbReference>